<evidence type="ECO:0000256" key="2">
    <source>
        <dbReference type="ARBA" id="ARBA00023016"/>
    </source>
</evidence>
<dbReference type="AlphaFoldDB" id="A0A1B7L0V9"/>
<name>A0A1B7L0V9_9ENTR</name>
<dbReference type="OrthoDB" id="6548574at2"/>
<comment type="caution">
    <text evidence="4">The sequence shown here is derived from an EMBL/GenBank/DDBJ whole genome shotgun (WGS) entry which is preliminary data.</text>
</comment>
<keyword evidence="2" id="KW-0346">Stress response</keyword>
<dbReference type="NCBIfam" id="NF007598">
    <property type="entry name" value="PRK10244.1"/>
    <property type="match status" value="1"/>
</dbReference>
<evidence type="ECO:0000256" key="1">
    <source>
        <dbReference type="ARBA" id="ARBA00022490"/>
    </source>
</evidence>
<dbReference type="STRING" id="1691903.A9B99_11025"/>
<organism evidence="4 5">
    <name type="scientific">Mangrovibacter phragmitis</name>
    <dbReference type="NCBI Taxonomy" id="1691903"/>
    <lineage>
        <taxon>Bacteria</taxon>
        <taxon>Pseudomonadati</taxon>
        <taxon>Pseudomonadota</taxon>
        <taxon>Gammaproteobacteria</taxon>
        <taxon>Enterobacterales</taxon>
        <taxon>Enterobacteriaceae</taxon>
        <taxon>Mangrovibacter</taxon>
    </lineage>
</organism>
<dbReference type="EMBL" id="LYRP01000033">
    <property type="protein sequence ID" value="OAT75984.1"/>
    <property type="molecule type" value="Genomic_DNA"/>
</dbReference>
<evidence type="ECO:0000256" key="3">
    <source>
        <dbReference type="ARBA" id="ARBA00023054"/>
    </source>
</evidence>
<evidence type="ECO:0000313" key="4">
    <source>
        <dbReference type="EMBL" id="OAT75984.1"/>
    </source>
</evidence>
<evidence type="ECO:0000313" key="5">
    <source>
        <dbReference type="Proteomes" id="UP000078225"/>
    </source>
</evidence>
<dbReference type="GO" id="GO:0005737">
    <property type="term" value="C:cytoplasm"/>
    <property type="evidence" value="ECO:0007669"/>
    <property type="project" value="InterPro"/>
</dbReference>
<dbReference type="InterPro" id="IPR019732">
    <property type="entry name" value="SigmaS_Anti-adapt_IraP"/>
</dbReference>
<dbReference type="Pfam" id="PF10796">
    <property type="entry name" value="Anti-adapt_IraP"/>
    <property type="match status" value="1"/>
</dbReference>
<reference evidence="5" key="1">
    <citation type="submission" date="2016-05" db="EMBL/GenBank/DDBJ databases">
        <authorList>
            <person name="Behera P."/>
            <person name="Vaishampayan P."/>
            <person name="Singh N."/>
            <person name="Raina V."/>
            <person name="Suar M."/>
            <person name="Pattnaik A."/>
            <person name="Rastogi G."/>
        </authorList>
    </citation>
    <scope>NUCLEOTIDE SEQUENCE [LARGE SCALE GENOMIC DNA]</scope>
    <source>
        <strain evidence="5">MP23</strain>
    </source>
</reference>
<dbReference type="RefSeq" id="WP_064599194.1">
    <property type="nucleotide sequence ID" value="NZ_CP134782.1"/>
</dbReference>
<sequence length="83" mass="9209">MKNLIADLLVTLAEKEDATRELVAQVEALEVVVTALLKGMGEQQRQSVIGNIETALDDLRPGENIPDQNIDLLSQNIKKILHY</sequence>
<keyword evidence="1" id="KW-0963">Cytoplasm</keyword>
<dbReference type="Proteomes" id="UP000078225">
    <property type="component" value="Unassembled WGS sequence"/>
</dbReference>
<accession>A0A1B7L0V9</accession>
<protein>
    <submittedName>
        <fullName evidence="4">Anti-adapter protein IraP</fullName>
    </submittedName>
</protein>
<proteinExistence type="predicted"/>
<keyword evidence="3" id="KW-0175">Coiled coil</keyword>
<keyword evidence="5" id="KW-1185">Reference proteome</keyword>
<gene>
    <name evidence="4" type="ORF">A9B99_11025</name>
</gene>